<keyword evidence="2" id="KW-0547">Nucleotide-binding</keyword>
<dbReference type="EMBL" id="LAJF01000101">
    <property type="protein sequence ID" value="KKB80611.1"/>
    <property type="molecule type" value="Genomic_DNA"/>
</dbReference>
<dbReference type="OrthoDB" id="9778547at2"/>
<sequence>MTKPAVFVENLTCSYAGKRALDGVSLTIPTGASFSLLGPNGAGKTTLINILCTLQGADSGIAMVAGVDVARHPTQARNSIGVVFQDSSLDDRLSAWENLEFHGLVYGMPARKRRQRIDAVLDLVELSDWRETVVRSFSGGMRRRLEIARALLHEPALLFLDEPTVGLDAQTRQRIWAYLDQLRRERDLTVFTTTHYIEEVEGSDQVCILDGGRIVAEGSPQSLKDEYARSWLHVVPLDAAARDTIAAAVPDCRELSHGRLAIPLAGADKVDAFLGQFGSLLAETRYEPPSLESVFLSLTGRELRDRMADRHAIEQAAGRRAGRR</sequence>
<evidence type="ECO:0000256" key="2">
    <source>
        <dbReference type="ARBA" id="ARBA00022741"/>
    </source>
</evidence>
<evidence type="ECO:0000313" key="6">
    <source>
        <dbReference type="EMBL" id="SHE51093.1"/>
    </source>
</evidence>
<comment type="similarity">
    <text evidence="1">Belongs to the ABC transporter superfamily.</text>
</comment>
<reference evidence="5 7" key="1">
    <citation type="submission" date="2015-03" db="EMBL/GenBank/DDBJ databases">
        <authorList>
            <person name="Hassan Y.I."/>
            <person name="Lepp D."/>
            <person name="Zhou T."/>
        </authorList>
    </citation>
    <scope>NUCLEOTIDE SEQUENCE [LARGE SCALE GENOMIC DNA]</scope>
    <source>
        <strain evidence="5 7">DSM 17137</strain>
    </source>
</reference>
<dbReference type="Gene3D" id="3.40.50.300">
    <property type="entry name" value="P-loop containing nucleotide triphosphate hydrolases"/>
    <property type="match status" value="1"/>
</dbReference>
<evidence type="ECO:0000313" key="8">
    <source>
        <dbReference type="Proteomes" id="UP000184533"/>
    </source>
</evidence>
<dbReference type="InterPro" id="IPR017871">
    <property type="entry name" value="ABC_transporter-like_CS"/>
</dbReference>
<keyword evidence="7" id="KW-1185">Reference proteome</keyword>
<dbReference type="GO" id="GO:0016887">
    <property type="term" value="F:ATP hydrolysis activity"/>
    <property type="evidence" value="ECO:0007669"/>
    <property type="project" value="InterPro"/>
</dbReference>
<evidence type="ECO:0000256" key="3">
    <source>
        <dbReference type="ARBA" id="ARBA00022840"/>
    </source>
</evidence>
<dbReference type="InterPro" id="IPR003439">
    <property type="entry name" value="ABC_transporter-like_ATP-bd"/>
</dbReference>
<dbReference type="PROSITE" id="PS00211">
    <property type="entry name" value="ABC_TRANSPORTER_1"/>
    <property type="match status" value="1"/>
</dbReference>
<dbReference type="PANTHER" id="PTHR43582">
    <property type="entry name" value="LINEARMYCIN RESISTANCE ATP-BINDING PROTEIN LNRL"/>
    <property type="match status" value="1"/>
</dbReference>
<name>A0A0F5LE12_9HYPH</name>
<dbReference type="SMART" id="SM00382">
    <property type="entry name" value="AAA"/>
    <property type="match status" value="1"/>
</dbReference>
<dbReference type="AlphaFoldDB" id="A0A0F5LE12"/>
<dbReference type="Pfam" id="PF00005">
    <property type="entry name" value="ABC_tran"/>
    <property type="match status" value="1"/>
</dbReference>
<dbReference type="InterPro" id="IPR003593">
    <property type="entry name" value="AAA+_ATPase"/>
</dbReference>
<protein>
    <submittedName>
        <fullName evidence="6">ABC-2 type transport system ATP-binding protein</fullName>
    </submittedName>
    <submittedName>
        <fullName evidence="5">Multidrug ABC transporter ATPase</fullName>
    </submittedName>
</protein>
<proteinExistence type="inferred from homology"/>
<evidence type="ECO:0000313" key="7">
    <source>
        <dbReference type="Proteomes" id="UP000033608"/>
    </source>
</evidence>
<reference evidence="6 8" key="2">
    <citation type="submission" date="2016-11" db="EMBL/GenBank/DDBJ databases">
        <authorList>
            <person name="Jaros S."/>
            <person name="Januszkiewicz K."/>
            <person name="Wedrychowicz H."/>
        </authorList>
    </citation>
    <scope>NUCLEOTIDE SEQUENCE [LARGE SCALE GENOMIC DNA]</scope>
    <source>
        <strain evidence="6 8">DSM 17137</strain>
    </source>
</reference>
<evidence type="ECO:0000256" key="1">
    <source>
        <dbReference type="ARBA" id="ARBA00005417"/>
    </source>
</evidence>
<accession>A0A0F5LE12</accession>
<evidence type="ECO:0000259" key="4">
    <source>
        <dbReference type="PROSITE" id="PS50893"/>
    </source>
</evidence>
<dbReference type="SUPFAM" id="SSF52540">
    <property type="entry name" value="P-loop containing nucleoside triphosphate hydrolases"/>
    <property type="match status" value="1"/>
</dbReference>
<dbReference type="STRING" id="1121477.SAMN02745223_00593"/>
<keyword evidence="3 6" id="KW-0067">ATP-binding</keyword>
<dbReference type="PROSITE" id="PS50893">
    <property type="entry name" value="ABC_TRANSPORTER_2"/>
    <property type="match status" value="1"/>
</dbReference>
<dbReference type="Proteomes" id="UP000184533">
    <property type="component" value="Unassembled WGS sequence"/>
</dbReference>
<evidence type="ECO:0000313" key="5">
    <source>
        <dbReference type="EMBL" id="KKB80611.1"/>
    </source>
</evidence>
<dbReference type="Proteomes" id="UP000033608">
    <property type="component" value="Unassembled WGS sequence"/>
</dbReference>
<dbReference type="RefSeq" id="WP_046136370.1">
    <property type="nucleotide sequence ID" value="NZ_FQVC01000001.1"/>
</dbReference>
<dbReference type="PATRIC" id="fig|1121477.3.peg.42"/>
<feature type="domain" description="ABC transporter" evidence="4">
    <location>
        <begin position="6"/>
        <end position="236"/>
    </location>
</feature>
<dbReference type="PANTHER" id="PTHR43582:SF2">
    <property type="entry name" value="LINEARMYCIN RESISTANCE ATP-BINDING PROTEIN LNRL"/>
    <property type="match status" value="1"/>
</dbReference>
<gene>
    <name evidence="6" type="ORF">SAMN02745223_00593</name>
    <name evidence="5" type="ORF">VW29_16500</name>
</gene>
<dbReference type="EMBL" id="FQVC01000001">
    <property type="protein sequence ID" value="SHE51093.1"/>
    <property type="molecule type" value="Genomic_DNA"/>
</dbReference>
<dbReference type="InterPro" id="IPR027417">
    <property type="entry name" value="P-loop_NTPase"/>
</dbReference>
<dbReference type="GO" id="GO:0005524">
    <property type="term" value="F:ATP binding"/>
    <property type="evidence" value="ECO:0007669"/>
    <property type="project" value="UniProtKB-KW"/>
</dbReference>
<organism evidence="5 7">
    <name type="scientific">Devosia limi DSM 17137</name>
    <dbReference type="NCBI Taxonomy" id="1121477"/>
    <lineage>
        <taxon>Bacteria</taxon>
        <taxon>Pseudomonadati</taxon>
        <taxon>Pseudomonadota</taxon>
        <taxon>Alphaproteobacteria</taxon>
        <taxon>Hyphomicrobiales</taxon>
        <taxon>Devosiaceae</taxon>
        <taxon>Devosia</taxon>
    </lineage>
</organism>